<reference evidence="2 3" key="1">
    <citation type="submission" date="2015-10" db="EMBL/GenBank/DDBJ databases">
        <title>Genome sequencing and analysis of members of genus Stenotrophomonas.</title>
        <authorList>
            <person name="Patil P.P."/>
            <person name="Midha S."/>
            <person name="Patil P.B."/>
        </authorList>
    </citation>
    <scope>NUCLEOTIDE SEQUENCE [LARGE SCALE GENOMIC DNA]</scope>
    <source>
        <strain evidence="2 3">JCM 9942</strain>
    </source>
</reference>
<dbReference type="AlphaFoldDB" id="A0A0R0AAP5"/>
<dbReference type="EMBL" id="LLXS01000022">
    <property type="protein sequence ID" value="KRG41909.1"/>
    <property type="molecule type" value="Genomic_DNA"/>
</dbReference>
<evidence type="ECO:0000313" key="3">
    <source>
        <dbReference type="Proteomes" id="UP000050836"/>
    </source>
</evidence>
<organism evidence="2 3">
    <name type="scientific">Stenotrophomonas pictorum JCM 9942</name>
    <dbReference type="NCBI Taxonomy" id="1236960"/>
    <lineage>
        <taxon>Bacteria</taxon>
        <taxon>Pseudomonadati</taxon>
        <taxon>Pseudomonadota</taxon>
        <taxon>Gammaproteobacteria</taxon>
        <taxon>Lysobacterales</taxon>
        <taxon>Lysobacteraceae</taxon>
        <taxon>Stenotrophomonas</taxon>
    </lineage>
</organism>
<feature type="compositionally biased region" description="Low complexity" evidence="1">
    <location>
        <begin position="10"/>
        <end position="25"/>
    </location>
</feature>
<accession>A0A0R0AAP5</accession>
<comment type="caution">
    <text evidence="2">The sequence shown here is derived from an EMBL/GenBank/DDBJ whole genome shotgun (WGS) entry which is preliminary data.</text>
</comment>
<protein>
    <submittedName>
        <fullName evidence="2">Uncharacterized protein</fullName>
    </submittedName>
</protein>
<keyword evidence="3" id="KW-1185">Reference proteome</keyword>
<proteinExistence type="predicted"/>
<feature type="region of interest" description="Disordered" evidence="1">
    <location>
        <begin position="1"/>
        <end position="25"/>
    </location>
</feature>
<sequence length="82" mass="8713">MPRKATTHRSSTSSKLKQASASKSMSFDITSESIASDLAAFRKQGGKVEVLGNTPMRVNVTAFRSKGNTERKKAAAPEAAKA</sequence>
<dbReference type="Proteomes" id="UP000050836">
    <property type="component" value="Unassembled WGS sequence"/>
</dbReference>
<dbReference type="RefSeq" id="WP_054658926.1">
    <property type="nucleotide sequence ID" value="NZ_BAZI01000119.1"/>
</dbReference>
<gene>
    <name evidence="2" type="ORF">ARC78_10635</name>
</gene>
<evidence type="ECO:0000256" key="1">
    <source>
        <dbReference type="SAM" id="MobiDB-lite"/>
    </source>
</evidence>
<dbReference type="OrthoDB" id="6028411at2"/>
<name>A0A0R0AAP5_9GAMM</name>
<evidence type="ECO:0000313" key="2">
    <source>
        <dbReference type="EMBL" id="KRG41909.1"/>
    </source>
</evidence>